<dbReference type="EMBL" id="LO017727">
    <property type="protein sequence ID" value="CRH06549.1"/>
    <property type="molecule type" value="Genomic_DNA"/>
</dbReference>
<accession>A0A1S7LK90</accession>
<gene>
    <name evidence="2" type="ORF">MAGMO_2390</name>
</gene>
<reference evidence="2" key="1">
    <citation type="submission" date="2015-04" db="EMBL/GenBank/DDBJ databases">
        <authorList>
            <person name="Syromyatnikov M.Y."/>
            <person name="Popov V.N."/>
        </authorList>
    </citation>
    <scope>NUCLEOTIDE SEQUENCE</scope>
    <source>
        <strain evidence="2">MO-1</strain>
    </source>
</reference>
<protein>
    <recommendedName>
        <fullName evidence="1">Polysaccharide pyruvyl transferase domain-containing protein</fullName>
    </recommendedName>
</protein>
<dbReference type="AlphaFoldDB" id="A0A1S7LK90"/>
<evidence type="ECO:0000259" key="1">
    <source>
        <dbReference type="Pfam" id="PF04230"/>
    </source>
</evidence>
<dbReference type="PANTHER" id="PTHR36836:SF1">
    <property type="entry name" value="COLANIC ACID BIOSYNTHESIS PROTEIN WCAK"/>
    <property type="match status" value="1"/>
</dbReference>
<sequence>MTLRPATHCLFFPQVIYAEGADDDRMVSRRIYGLLDLEVKSRVTLLEDDLDPRQLRKQIGEMDLFIGTRMHSNIFALSEGVKTLAIAYEPKTTGIMSGLHLQRYVCAMEELDLAWLKESYLTIVRDDDYLPILEAGLQHFRQQAISDLKKNYTVRHGQSITEQ</sequence>
<evidence type="ECO:0000313" key="2">
    <source>
        <dbReference type="EMBL" id="CRH06549.1"/>
    </source>
</evidence>
<dbReference type="InterPro" id="IPR007345">
    <property type="entry name" value="Polysacch_pyruvyl_Trfase"/>
</dbReference>
<dbReference type="Pfam" id="PF04230">
    <property type="entry name" value="PS_pyruv_trans"/>
    <property type="match status" value="1"/>
</dbReference>
<dbReference type="PANTHER" id="PTHR36836">
    <property type="entry name" value="COLANIC ACID BIOSYNTHESIS PROTEIN WCAK"/>
    <property type="match status" value="1"/>
</dbReference>
<name>A0A1S7LK90_MAGMO</name>
<proteinExistence type="predicted"/>
<organism evidence="2">
    <name type="scientific">Magnetococcus massalia (strain MO-1)</name>
    <dbReference type="NCBI Taxonomy" id="451514"/>
    <lineage>
        <taxon>Bacteria</taxon>
        <taxon>Pseudomonadati</taxon>
        <taxon>Pseudomonadota</taxon>
        <taxon>Magnetococcia</taxon>
        <taxon>Magnetococcales</taxon>
        <taxon>Magnetococcaceae</taxon>
        <taxon>Magnetococcus</taxon>
    </lineage>
</organism>
<feature type="domain" description="Polysaccharide pyruvyl transferase" evidence="1">
    <location>
        <begin position="24"/>
        <end position="89"/>
    </location>
</feature>